<protein>
    <recommendedName>
        <fullName evidence="2">DUF7704 domain-containing protein</fullName>
    </recommendedName>
</protein>
<proteinExistence type="predicted"/>
<dbReference type="InterPro" id="IPR056121">
    <property type="entry name" value="DUF7704"/>
</dbReference>
<dbReference type="Pfam" id="PF24803">
    <property type="entry name" value="DUF7704"/>
    <property type="match status" value="1"/>
</dbReference>
<feature type="transmembrane region" description="Helical" evidence="1">
    <location>
        <begin position="136"/>
        <end position="161"/>
    </location>
</feature>
<dbReference type="OrthoDB" id="5313995at2759"/>
<reference evidence="3 4" key="1">
    <citation type="journal article" date="2019" name="Nat. Ecol. Evol.">
        <title>Megaphylogeny resolves global patterns of mushroom evolution.</title>
        <authorList>
            <person name="Varga T."/>
            <person name="Krizsan K."/>
            <person name="Foldi C."/>
            <person name="Dima B."/>
            <person name="Sanchez-Garcia M."/>
            <person name="Sanchez-Ramirez S."/>
            <person name="Szollosi G.J."/>
            <person name="Szarkandi J.G."/>
            <person name="Papp V."/>
            <person name="Albert L."/>
            <person name="Andreopoulos W."/>
            <person name="Angelini C."/>
            <person name="Antonin V."/>
            <person name="Barry K.W."/>
            <person name="Bougher N.L."/>
            <person name="Buchanan P."/>
            <person name="Buyck B."/>
            <person name="Bense V."/>
            <person name="Catcheside P."/>
            <person name="Chovatia M."/>
            <person name="Cooper J."/>
            <person name="Damon W."/>
            <person name="Desjardin D."/>
            <person name="Finy P."/>
            <person name="Geml J."/>
            <person name="Haridas S."/>
            <person name="Hughes K."/>
            <person name="Justo A."/>
            <person name="Karasinski D."/>
            <person name="Kautmanova I."/>
            <person name="Kiss B."/>
            <person name="Kocsube S."/>
            <person name="Kotiranta H."/>
            <person name="LaButti K.M."/>
            <person name="Lechner B.E."/>
            <person name="Liimatainen K."/>
            <person name="Lipzen A."/>
            <person name="Lukacs Z."/>
            <person name="Mihaltcheva S."/>
            <person name="Morgado L.N."/>
            <person name="Niskanen T."/>
            <person name="Noordeloos M.E."/>
            <person name="Ohm R.A."/>
            <person name="Ortiz-Santana B."/>
            <person name="Ovrebo C."/>
            <person name="Racz N."/>
            <person name="Riley R."/>
            <person name="Savchenko A."/>
            <person name="Shiryaev A."/>
            <person name="Soop K."/>
            <person name="Spirin V."/>
            <person name="Szebenyi C."/>
            <person name="Tomsovsky M."/>
            <person name="Tulloss R.E."/>
            <person name="Uehling J."/>
            <person name="Grigoriev I.V."/>
            <person name="Vagvolgyi C."/>
            <person name="Papp T."/>
            <person name="Martin F.M."/>
            <person name="Miettinen O."/>
            <person name="Hibbett D.S."/>
            <person name="Nagy L.G."/>
        </authorList>
    </citation>
    <scope>NUCLEOTIDE SEQUENCE [LARGE SCALE GENOMIC DNA]</scope>
    <source>
        <strain evidence="3 4">CBS 309.79</strain>
    </source>
</reference>
<dbReference type="Proteomes" id="UP000305067">
    <property type="component" value="Unassembled WGS sequence"/>
</dbReference>
<sequence length="174" mass="19555">MSNIPLAYRAFFLYIEPLSALAGAYFSIFEPHQYLKDLLWPSSLPSPDVMMNTVPPPHHTVTTSLAQLGNLYLLFALNEHFVLSSTPSLRVWKRLLACLLVADIGHLATVVFGMPGSSFWDMRKLDVLWQVAGWNAMMWGSVGFVHLGATMRICFLCDVGLQEAKRGQRKKLKT</sequence>
<keyword evidence="1" id="KW-1133">Transmembrane helix</keyword>
<feature type="transmembrane region" description="Helical" evidence="1">
    <location>
        <begin position="95"/>
        <end position="116"/>
    </location>
</feature>
<feature type="domain" description="DUF7704" evidence="2">
    <location>
        <begin position="2"/>
        <end position="159"/>
    </location>
</feature>
<accession>A0A5C3QFT8</accession>
<dbReference type="AlphaFoldDB" id="A0A5C3QFT8"/>
<gene>
    <name evidence="3" type="ORF">BDV98DRAFT_594217</name>
</gene>
<keyword evidence="1" id="KW-0812">Transmembrane</keyword>
<name>A0A5C3QFT8_9AGAR</name>
<evidence type="ECO:0000256" key="1">
    <source>
        <dbReference type="SAM" id="Phobius"/>
    </source>
</evidence>
<dbReference type="PANTHER" id="PTHR37019">
    <property type="entry name" value="CHROMOSOME 1, WHOLE GENOME SHOTGUN SEQUENCE"/>
    <property type="match status" value="1"/>
</dbReference>
<evidence type="ECO:0000313" key="4">
    <source>
        <dbReference type="Proteomes" id="UP000305067"/>
    </source>
</evidence>
<keyword evidence="4" id="KW-1185">Reference proteome</keyword>
<evidence type="ECO:0000313" key="3">
    <source>
        <dbReference type="EMBL" id="TFL00020.1"/>
    </source>
</evidence>
<dbReference type="PANTHER" id="PTHR37019:SF1">
    <property type="entry name" value="EXPERA DOMAIN-CONTAINING PROTEIN"/>
    <property type="match status" value="1"/>
</dbReference>
<evidence type="ECO:0000259" key="2">
    <source>
        <dbReference type="Pfam" id="PF24803"/>
    </source>
</evidence>
<organism evidence="3 4">
    <name type="scientific">Pterulicium gracile</name>
    <dbReference type="NCBI Taxonomy" id="1884261"/>
    <lineage>
        <taxon>Eukaryota</taxon>
        <taxon>Fungi</taxon>
        <taxon>Dikarya</taxon>
        <taxon>Basidiomycota</taxon>
        <taxon>Agaricomycotina</taxon>
        <taxon>Agaricomycetes</taxon>
        <taxon>Agaricomycetidae</taxon>
        <taxon>Agaricales</taxon>
        <taxon>Pleurotineae</taxon>
        <taxon>Pterulaceae</taxon>
        <taxon>Pterulicium</taxon>
    </lineage>
</organism>
<dbReference type="EMBL" id="ML178830">
    <property type="protein sequence ID" value="TFL00020.1"/>
    <property type="molecule type" value="Genomic_DNA"/>
</dbReference>
<feature type="transmembrane region" description="Helical" evidence="1">
    <location>
        <begin position="6"/>
        <end position="28"/>
    </location>
</feature>
<keyword evidence="1" id="KW-0472">Membrane</keyword>